<evidence type="ECO:0000313" key="8">
    <source>
        <dbReference type="Proteomes" id="UP000031847"/>
    </source>
</evidence>
<dbReference type="Pfam" id="PF00300">
    <property type="entry name" value="His_Phos_1"/>
    <property type="match status" value="1"/>
</dbReference>
<evidence type="ECO:0000313" key="5">
    <source>
        <dbReference type="EMBL" id="ARE21544.1"/>
    </source>
</evidence>
<feature type="binding site" evidence="3">
    <location>
        <position position="92"/>
    </location>
    <ligand>
        <name>substrate</name>
    </ligand>
</feature>
<dbReference type="InterPro" id="IPR051695">
    <property type="entry name" value="Phosphoglycerate_Mutase"/>
</dbReference>
<dbReference type="Gene3D" id="3.40.50.1240">
    <property type="entry name" value="Phosphoglycerate mutase-like"/>
    <property type="match status" value="1"/>
</dbReference>
<evidence type="ECO:0000313" key="4">
    <source>
        <dbReference type="EMBL" id="ARE14132.1"/>
    </source>
</evidence>
<sequence>MKLYLVRHGETRSIQQNLLTGWLNSPLTGTGIQQSEILADKLSSVKFDLILSSDLQGAKETAMIISNKIGALLLFEPLLRERGLGKLENQTKENRDWAQLNIENEENLTLGIESLASIHERAKIFLEKLPQLFPSAQNILIVSHNGMINQFQKIWEPTHEFTPFEFLTILEKNL</sequence>
<dbReference type="AlphaFoldDB" id="A0A0B8QMG4"/>
<feature type="active site" description="Tele-phosphohistidine intermediate" evidence="2">
    <location>
        <position position="8"/>
    </location>
</feature>
<dbReference type="Proteomes" id="UP000192095">
    <property type="component" value="Chromosome"/>
</dbReference>
<organism evidence="7 8">
    <name type="scientific">Lactococcus lactis subsp. lactis</name>
    <name type="common">Streptococcus lactis</name>
    <dbReference type="NCBI Taxonomy" id="1360"/>
    <lineage>
        <taxon>Bacteria</taxon>
        <taxon>Bacillati</taxon>
        <taxon>Bacillota</taxon>
        <taxon>Bacilli</taxon>
        <taxon>Lactobacillales</taxon>
        <taxon>Streptococcaceae</taxon>
        <taxon>Lactococcus</taxon>
    </lineage>
</organism>
<dbReference type="PANTHER" id="PTHR46517:SF1">
    <property type="entry name" value="FRUCTOSE-2,6-BISPHOSPHATASE TIGAR"/>
    <property type="match status" value="1"/>
</dbReference>
<dbReference type="PATRIC" id="fig|1360.101.peg.1204"/>
<reference evidence="6 11" key="3">
    <citation type="submission" date="2018-03" db="EMBL/GenBank/DDBJ databases">
        <title>Genome sequence of Lactococcus lactis strain 14B4 from almond drupe.</title>
        <authorList>
            <person name="Tran T.D."/>
            <person name="McGarvey J.A."/>
            <person name="Huynh S."/>
            <person name="Parker C.T."/>
        </authorList>
    </citation>
    <scope>NUCLEOTIDE SEQUENCE [LARGE SCALE GENOMIC DNA]</scope>
    <source>
        <strain evidence="6 11">14B4</strain>
    </source>
</reference>
<evidence type="ECO:0000256" key="1">
    <source>
        <dbReference type="ARBA" id="ARBA00022801"/>
    </source>
</evidence>
<dbReference type="EMBL" id="CP028160">
    <property type="protein sequence ID" value="AWN66418.1"/>
    <property type="molecule type" value="Genomic_DNA"/>
</dbReference>
<dbReference type="CDD" id="cd07067">
    <property type="entry name" value="HP_PGM_like"/>
    <property type="match status" value="1"/>
</dbReference>
<gene>
    <name evidence="7" type="ORF">JCM5805K_2345</name>
    <name evidence="6" type="ORF">LL14B4_09640</name>
    <name evidence="5" type="ORF">LLUC06_2002</name>
    <name evidence="4" type="ORF">LLUC11_1805</name>
</gene>
<dbReference type="EMBL" id="BBSI01000036">
    <property type="protein sequence ID" value="GAM81225.1"/>
    <property type="molecule type" value="Genomic_DNA"/>
</dbReference>
<protein>
    <submittedName>
        <fullName evidence="7">Fructose-2,6-bisphosphatase</fullName>
    </submittedName>
    <submittedName>
        <fullName evidence="5">Histidine phosphatase family protein</fullName>
        <ecNumber evidence="5">3.1.3.-</ecNumber>
    </submittedName>
    <submittedName>
        <fullName evidence="4">Phosphoglycerate mutase family protein</fullName>
    </submittedName>
</protein>
<keyword evidence="1 5" id="KW-0378">Hydrolase</keyword>
<evidence type="ECO:0000313" key="9">
    <source>
        <dbReference type="Proteomes" id="UP000192067"/>
    </source>
</evidence>
<dbReference type="Proteomes" id="UP000192067">
    <property type="component" value="Chromosome"/>
</dbReference>
<feature type="active site" description="Proton donor/acceptor" evidence="2">
    <location>
        <position position="81"/>
    </location>
</feature>
<dbReference type="Proteomes" id="UP000031847">
    <property type="component" value="Unassembled WGS sequence"/>
</dbReference>
<dbReference type="EMBL" id="CP015902">
    <property type="protein sequence ID" value="ARE21544.1"/>
    <property type="molecule type" value="Genomic_DNA"/>
</dbReference>
<dbReference type="SUPFAM" id="SSF53254">
    <property type="entry name" value="Phosphoglycerate mutase-like"/>
    <property type="match status" value="1"/>
</dbReference>
<evidence type="ECO:0000313" key="6">
    <source>
        <dbReference type="EMBL" id="AWN66418.1"/>
    </source>
</evidence>
<name>A0A0B8QMG4_LACLL</name>
<dbReference type="PANTHER" id="PTHR46517">
    <property type="entry name" value="FRUCTOSE-2,6-BISPHOSPHATASE TIGAR"/>
    <property type="match status" value="1"/>
</dbReference>
<dbReference type="InterPro" id="IPR013078">
    <property type="entry name" value="His_Pase_superF_clade-1"/>
</dbReference>
<reference evidence="9 10" key="2">
    <citation type="journal article" date="2017" name="BMC Genomics">
        <title>Comparative and functional genomics of the Lactococcus lactis taxon; insights into evolution and niche adaptation.</title>
        <authorList>
            <person name="Kelleher P."/>
            <person name="Bottacini F."/>
            <person name="Mahony J."/>
            <person name="Kilcawley K.N."/>
            <person name="van Sinderen D."/>
        </authorList>
    </citation>
    <scope>NUCLEOTIDE SEQUENCE [LARGE SCALE GENOMIC DNA]</scope>
    <source>
        <strain evidence="5 10">UC06</strain>
        <strain evidence="4 9">UC11</strain>
    </source>
</reference>
<dbReference type="GO" id="GO:0005829">
    <property type="term" value="C:cytosol"/>
    <property type="evidence" value="ECO:0007669"/>
    <property type="project" value="TreeGrafter"/>
</dbReference>
<evidence type="ECO:0000256" key="2">
    <source>
        <dbReference type="PIRSR" id="PIRSR613078-1"/>
    </source>
</evidence>
<accession>A0A0B8QMG4</accession>
<dbReference type="GO" id="GO:0045820">
    <property type="term" value="P:negative regulation of glycolytic process"/>
    <property type="evidence" value="ECO:0007669"/>
    <property type="project" value="TreeGrafter"/>
</dbReference>
<reference evidence="5" key="4">
    <citation type="submission" date="2023-07" db="EMBL/GenBank/DDBJ databases">
        <authorList>
            <person name="McDonnell B."/>
        </authorList>
    </citation>
    <scope>NUCLEOTIDE SEQUENCE</scope>
    <source>
        <strain evidence="5">UC06</strain>
    </source>
</reference>
<evidence type="ECO:0000313" key="10">
    <source>
        <dbReference type="Proteomes" id="UP000192095"/>
    </source>
</evidence>
<dbReference type="EC" id="3.1.3.-" evidence="5"/>
<dbReference type="EMBL" id="CP015904">
    <property type="protein sequence ID" value="ARE14132.1"/>
    <property type="molecule type" value="Genomic_DNA"/>
</dbReference>
<dbReference type="InterPro" id="IPR029033">
    <property type="entry name" value="His_PPase_superfam"/>
</dbReference>
<dbReference type="GeneID" id="89634042"/>
<proteinExistence type="predicted"/>
<evidence type="ECO:0000313" key="11">
    <source>
        <dbReference type="Proteomes" id="UP000245919"/>
    </source>
</evidence>
<dbReference type="GO" id="GO:0043456">
    <property type="term" value="P:regulation of pentose-phosphate shunt"/>
    <property type="evidence" value="ECO:0007669"/>
    <property type="project" value="TreeGrafter"/>
</dbReference>
<evidence type="ECO:0000313" key="7">
    <source>
        <dbReference type="EMBL" id="GAM81225.1"/>
    </source>
</evidence>
<dbReference type="Proteomes" id="UP000245919">
    <property type="component" value="Chromosome"/>
</dbReference>
<evidence type="ECO:0000256" key="3">
    <source>
        <dbReference type="PIRSR" id="PIRSR613078-2"/>
    </source>
</evidence>
<reference evidence="7 8" key="1">
    <citation type="submission" date="2015-01" db="EMBL/GenBank/DDBJ databases">
        <title>Lactococcus lactis subsp.lactis JCM 5805 whole genome shotgun sequence.</title>
        <authorList>
            <person name="Fujii T."/>
            <person name="Tomita Y."/>
            <person name="Ikushima S."/>
            <person name="Fujiwara D."/>
        </authorList>
    </citation>
    <scope>NUCLEOTIDE SEQUENCE [LARGE SCALE GENOMIC DNA]</scope>
    <source>
        <strain evidence="7 8">JCM 5805</strain>
    </source>
</reference>
<feature type="binding site" evidence="3">
    <location>
        <begin position="20"/>
        <end position="21"/>
    </location>
    <ligand>
        <name>substrate</name>
    </ligand>
</feature>
<dbReference type="GO" id="GO:0004331">
    <property type="term" value="F:fructose-2,6-bisphosphate 2-phosphatase activity"/>
    <property type="evidence" value="ECO:0007669"/>
    <property type="project" value="TreeGrafter"/>
</dbReference>
<dbReference type="RefSeq" id="WP_015426995.1">
    <property type="nucleotide sequence ID" value="NZ_BAABQR010000012.1"/>
</dbReference>
<dbReference type="SMART" id="SM00855">
    <property type="entry name" value="PGAM"/>
    <property type="match status" value="1"/>
</dbReference>